<dbReference type="PROSITE" id="PS50835">
    <property type="entry name" value="IG_LIKE"/>
    <property type="match status" value="5"/>
</dbReference>
<feature type="region of interest" description="Disordered" evidence="18">
    <location>
        <begin position="660"/>
        <end position="686"/>
    </location>
</feature>
<evidence type="ECO:0000256" key="16">
    <source>
        <dbReference type="ARBA" id="ARBA00063896"/>
    </source>
</evidence>
<dbReference type="InterPro" id="IPR003961">
    <property type="entry name" value="FN3_dom"/>
</dbReference>
<dbReference type="GO" id="GO:0009986">
    <property type="term" value="C:cell surface"/>
    <property type="evidence" value="ECO:0007669"/>
    <property type="project" value="UniProtKB-ARBA"/>
</dbReference>
<evidence type="ECO:0000256" key="1">
    <source>
        <dbReference type="ARBA" id="ARBA00004251"/>
    </source>
</evidence>
<dbReference type="FunFam" id="2.60.40.10:FF:000038">
    <property type="entry name" value="Neuronal cell adhesion molecule"/>
    <property type="match status" value="1"/>
</dbReference>
<evidence type="ECO:0000313" key="23">
    <source>
        <dbReference type="EMBL" id="KAG9477908.1"/>
    </source>
</evidence>
<evidence type="ECO:0000256" key="10">
    <source>
        <dbReference type="ARBA" id="ARBA00023136"/>
    </source>
</evidence>
<protein>
    <recommendedName>
        <fullName evidence="17">Neural cell adhesion molecule L1</fullName>
    </recommendedName>
</protein>
<keyword evidence="5 19" id="KW-0812">Transmembrane</keyword>
<keyword evidence="14" id="KW-0393">Immunoglobulin domain</keyword>
<organism evidence="23 24">
    <name type="scientific">Eleutherodactylus coqui</name>
    <name type="common">Puerto Rican coqui</name>
    <dbReference type="NCBI Taxonomy" id="57060"/>
    <lineage>
        <taxon>Eukaryota</taxon>
        <taxon>Metazoa</taxon>
        <taxon>Chordata</taxon>
        <taxon>Craniata</taxon>
        <taxon>Vertebrata</taxon>
        <taxon>Euteleostomi</taxon>
        <taxon>Amphibia</taxon>
        <taxon>Batrachia</taxon>
        <taxon>Anura</taxon>
        <taxon>Neobatrachia</taxon>
        <taxon>Hyloidea</taxon>
        <taxon>Eleutherodactylidae</taxon>
        <taxon>Eleutherodactylinae</taxon>
        <taxon>Eleutherodactylus</taxon>
        <taxon>Eleutherodactylus</taxon>
    </lineage>
</organism>
<feature type="domain" description="Ig-like" evidence="21">
    <location>
        <begin position="138"/>
        <end position="222"/>
    </location>
</feature>
<dbReference type="PANTHER" id="PTHR44170">
    <property type="entry name" value="PROTEIN SIDEKICK"/>
    <property type="match status" value="1"/>
</dbReference>
<evidence type="ECO:0000256" key="9">
    <source>
        <dbReference type="ARBA" id="ARBA00022989"/>
    </source>
</evidence>
<keyword evidence="24" id="KW-1185">Reference proteome</keyword>
<dbReference type="InterPro" id="IPR007110">
    <property type="entry name" value="Ig-like_dom"/>
</dbReference>
<dbReference type="SUPFAM" id="SSF49265">
    <property type="entry name" value="Fibronectin type III"/>
    <property type="match status" value="3"/>
</dbReference>
<evidence type="ECO:0000256" key="4">
    <source>
        <dbReference type="ARBA" id="ARBA00022475"/>
    </source>
</evidence>
<evidence type="ECO:0000256" key="7">
    <source>
        <dbReference type="ARBA" id="ARBA00022737"/>
    </source>
</evidence>
<evidence type="ECO:0000256" key="2">
    <source>
        <dbReference type="ARBA" id="ARBA00004624"/>
    </source>
</evidence>
<evidence type="ECO:0000256" key="11">
    <source>
        <dbReference type="ARBA" id="ARBA00023157"/>
    </source>
</evidence>
<keyword evidence="7" id="KW-0677">Repeat</keyword>
<dbReference type="GO" id="GO:0005886">
    <property type="term" value="C:plasma membrane"/>
    <property type="evidence" value="ECO:0007669"/>
    <property type="project" value="UniProtKB-SubCell"/>
</dbReference>
<comment type="similarity">
    <text evidence="3">Belongs to the immunoglobulin superfamily. L1/neurofascin/NgCAM family.</text>
</comment>
<dbReference type="InterPro" id="IPR003599">
    <property type="entry name" value="Ig_sub"/>
</dbReference>
<feature type="chain" id="PRO_5035181676" description="Neural cell adhesion molecule L1" evidence="20">
    <location>
        <begin position="25"/>
        <end position="1202"/>
    </location>
</feature>
<feature type="signal peptide" evidence="20">
    <location>
        <begin position="1"/>
        <end position="24"/>
    </location>
</feature>
<dbReference type="InterPro" id="IPR013098">
    <property type="entry name" value="Ig_I-set"/>
</dbReference>
<dbReference type="FunFam" id="2.60.40.10:FF:000005">
    <property type="entry name" value="Neuronal cell adhesion molecule"/>
    <property type="match status" value="1"/>
</dbReference>
<evidence type="ECO:0000256" key="3">
    <source>
        <dbReference type="ARBA" id="ARBA00008588"/>
    </source>
</evidence>
<sequence length="1202" mass="135583">MSLAPTSCFLGTFLVLLLCSNIQALDLPKDYEFPATQLFPPSFIEQPPKMYVVYPNDDIVLKCEAKENSRATYMWEKNGVPLDRNDTKVIRKQDSGTLTISNSNGNMKEFQGTYRCFASNELGTAMSNEVRVIVEGMPKWQKDDIQPIVAEEGDAVELPCFPPKSAVPPRIFWMNSTLLHIIQDSRVTMGINGKLYFANVKLSDHHPDYICHAQFVRARTIVQKEPIELKVIPSNSVKYRVPKMMMPVGSSTSYVALRGNTLQLECISEGLPTPENEWIAITGFMDPKRFHLDEYKKTLHIEDVQEEDDGEYECIARNTNGEVRHKYTVKVESAPYWINRPKKEVRGPGEDVKFTCEVEGKPKPHITWMMNSKPLLAENLLPNIKMDGENLIMYNLRTSDTAVVQCEAGNKHGHILVNVYISVVELAPEIKTPDRMNYSAVENTNVFVHCKVFGAPTPVVYWYDKDMSSVVRKDNSEILTNGSMEISDVTSEDEGMYYCTASNSQGNMTISAYLDVRNATQIISPPDNQRVRKGGKATFECIPLFDSRMENKIVEWMKDGMEIIEDDDDDKDLPEPPSYLELSDPQDTSVILTWIPGQENNSPIDEFIIEFEEDRFEPGTWHELIRVEGNQNTVKLNLSPYVNYQFRVIAVNELGLSNGSEPSDRIRTPVAAPTRNPNDVRGEGTEPTNMRITWKHMRGIDWNGPGFEYIVRWRRQNQEDWMETVVTENFLYVENTKTFVPYEIKVQSKNELGKGPEPKVVIGYSGEDIPNVIPENIGLEAFNDSVIKVAWLPVQKEGLNGRLKGFVVQYIAQNEKHRNKLIVHGDSTHASISGLKPFTNYSVTVHVLNGKGEGAGSETQTIRTEEGVPSPPTSLRVERLSDTSLALFWGPPEHPNGIITGYKISHHLVSKDHTDSFLLQTINDPSQQNWTFYNMSSKDTYKFYVYAKNSARESLPVEIEGSTMKELEFPPILNISLSRTSKCITIRWSPLDGQRNVELKVQMRNTSSDHWQQYYVNASEAVFNIVELQPEENYLVRLLALNHTNFQQIWETRSTALPSALPKNGFATQGWFIGLISAIVLLLLILVIICFIKRSKGGKYSVKDKEDTQVDSEARPMKDETFGEYSDNDEKPFTSSQPSLNGDVKPLGSDDSLADYGGSVDVQFNEDGSFIGQYSGKKEKEAAGGHDSSGATSPVNPNIAID</sequence>
<feature type="compositionally biased region" description="Basic and acidic residues" evidence="18">
    <location>
        <begin position="1102"/>
        <end position="1121"/>
    </location>
</feature>
<comment type="function">
    <text evidence="15">Neural cell adhesion molecule involved in the dynamics of cell adhesion and in the generation of transmembrane signals at tyrosine kinase receptors. During brain development, critical in multiple processes, including neuronal migration, axonal growth and fasciculation, and synaptogenesis. In the mature brain, plays a role in the dynamics of neuronal structure and function, including synaptic plasticity.</text>
</comment>
<keyword evidence="10 19" id="KW-0472">Membrane</keyword>
<dbReference type="InterPro" id="IPR036179">
    <property type="entry name" value="Ig-like_dom_sf"/>
</dbReference>
<comment type="subcellular location">
    <subcellularLocation>
        <location evidence="1">Cell membrane</location>
        <topology evidence="1">Single-pass type I membrane protein</topology>
    </subcellularLocation>
    <subcellularLocation>
        <location evidence="2">Cell projection</location>
        <location evidence="2">Growth cone</location>
    </subcellularLocation>
</comment>
<feature type="transmembrane region" description="Helical" evidence="19">
    <location>
        <begin position="1071"/>
        <end position="1092"/>
    </location>
</feature>
<feature type="domain" description="Fibronectin type-III" evidence="22">
    <location>
        <begin position="673"/>
        <end position="768"/>
    </location>
</feature>
<feature type="domain" description="Ig-like" evidence="21">
    <location>
        <begin position="41"/>
        <end position="133"/>
    </location>
</feature>
<feature type="domain" description="Fibronectin type-III" evidence="22">
    <location>
        <begin position="970"/>
        <end position="1062"/>
    </location>
</feature>
<dbReference type="InterPro" id="IPR026966">
    <property type="entry name" value="Neurofascin/L1/NrCAM_C"/>
</dbReference>
<name>A0A8J6EXJ9_ELECQ</name>
<keyword evidence="6 20" id="KW-0732">Signal</keyword>
<gene>
    <name evidence="23" type="ORF">GDO78_013087</name>
</gene>
<dbReference type="PANTHER" id="PTHR44170:SF44">
    <property type="entry name" value="L1 CELL ADHESION MOLECULE"/>
    <property type="match status" value="1"/>
</dbReference>
<reference evidence="23" key="1">
    <citation type="thesis" date="2020" institute="ProQuest LLC" country="789 East Eisenhower Parkway, Ann Arbor, MI, USA">
        <title>Comparative Genomics and Chromosome Evolution.</title>
        <authorList>
            <person name="Mudd A.B."/>
        </authorList>
    </citation>
    <scope>NUCLEOTIDE SEQUENCE</scope>
    <source>
        <strain evidence="23">HN-11 Male</strain>
        <tissue evidence="23">Kidney and liver</tissue>
    </source>
</reference>
<dbReference type="Proteomes" id="UP000770717">
    <property type="component" value="Unassembled WGS sequence"/>
</dbReference>
<evidence type="ECO:0000256" key="13">
    <source>
        <dbReference type="ARBA" id="ARBA00023273"/>
    </source>
</evidence>
<accession>A0A8J6EXJ9</accession>
<dbReference type="OrthoDB" id="6244967at2759"/>
<feature type="domain" description="Fibronectin type-III" evidence="22">
    <location>
        <begin position="773"/>
        <end position="867"/>
    </location>
</feature>
<dbReference type="Pfam" id="PF13927">
    <property type="entry name" value="Ig_3"/>
    <property type="match status" value="2"/>
</dbReference>
<dbReference type="Pfam" id="PF13882">
    <property type="entry name" value="Bravo_FIGEY"/>
    <property type="match status" value="1"/>
</dbReference>
<dbReference type="GO" id="GO:0098632">
    <property type="term" value="F:cell-cell adhesion mediator activity"/>
    <property type="evidence" value="ECO:0007669"/>
    <property type="project" value="TreeGrafter"/>
</dbReference>
<dbReference type="FunFam" id="2.60.40.10:FF:000057">
    <property type="entry name" value="neural cell adhesion molecule L1"/>
    <property type="match status" value="1"/>
</dbReference>
<dbReference type="Pfam" id="PF00041">
    <property type="entry name" value="fn3"/>
    <property type="match status" value="3"/>
</dbReference>
<dbReference type="InterPro" id="IPR013783">
    <property type="entry name" value="Ig-like_fold"/>
</dbReference>
<evidence type="ECO:0000256" key="20">
    <source>
        <dbReference type="SAM" id="SignalP"/>
    </source>
</evidence>
<feature type="domain" description="Ig-like" evidence="21">
    <location>
        <begin position="242"/>
        <end position="330"/>
    </location>
</feature>
<evidence type="ECO:0000313" key="24">
    <source>
        <dbReference type="Proteomes" id="UP000770717"/>
    </source>
</evidence>
<keyword evidence="8" id="KW-0130">Cell adhesion</keyword>
<evidence type="ECO:0000256" key="19">
    <source>
        <dbReference type="SAM" id="Phobius"/>
    </source>
</evidence>
<keyword evidence="4" id="KW-1003">Cell membrane</keyword>
<dbReference type="InterPro" id="IPR036116">
    <property type="entry name" value="FN3_sf"/>
</dbReference>
<evidence type="ECO:0000256" key="15">
    <source>
        <dbReference type="ARBA" id="ARBA00060042"/>
    </source>
</evidence>
<feature type="domain" description="Ig-like" evidence="21">
    <location>
        <begin position="335"/>
        <end position="422"/>
    </location>
</feature>
<evidence type="ECO:0000256" key="12">
    <source>
        <dbReference type="ARBA" id="ARBA00023180"/>
    </source>
</evidence>
<keyword evidence="11" id="KW-1015">Disulfide bond</keyword>
<dbReference type="SMART" id="SM00408">
    <property type="entry name" value="IGc2"/>
    <property type="match status" value="4"/>
</dbReference>
<dbReference type="SMART" id="SM00060">
    <property type="entry name" value="FN3"/>
    <property type="match status" value="5"/>
</dbReference>
<dbReference type="GO" id="GO:0030426">
    <property type="term" value="C:growth cone"/>
    <property type="evidence" value="ECO:0007669"/>
    <property type="project" value="UniProtKB-SubCell"/>
</dbReference>
<keyword evidence="12" id="KW-0325">Glycoprotein</keyword>
<evidence type="ECO:0000256" key="8">
    <source>
        <dbReference type="ARBA" id="ARBA00022889"/>
    </source>
</evidence>
<dbReference type="Gene3D" id="2.60.40.10">
    <property type="entry name" value="Immunoglobulins"/>
    <property type="match status" value="10"/>
</dbReference>
<feature type="domain" description="Fibronectin type-III" evidence="22">
    <location>
        <begin position="871"/>
        <end position="967"/>
    </location>
</feature>
<proteinExistence type="inferred from homology"/>
<evidence type="ECO:0000256" key="5">
    <source>
        <dbReference type="ARBA" id="ARBA00022692"/>
    </source>
</evidence>
<dbReference type="GO" id="GO:0007420">
    <property type="term" value="P:brain development"/>
    <property type="evidence" value="ECO:0007669"/>
    <property type="project" value="TreeGrafter"/>
</dbReference>
<dbReference type="FunFam" id="2.60.40.10:FF:000028">
    <property type="entry name" value="Neuronal cell adhesion molecule"/>
    <property type="match status" value="1"/>
</dbReference>
<dbReference type="FunFam" id="2.60.40.10:FF:000367">
    <property type="entry name" value="Neural cell adhesion molecule L1-like protein"/>
    <property type="match status" value="1"/>
</dbReference>
<feature type="domain" description="Fibronectin type-III" evidence="22">
    <location>
        <begin position="576"/>
        <end position="671"/>
    </location>
</feature>
<evidence type="ECO:0000256" key="6">
    <source>
        <dbReference type="ARBA" id="ARBA00022729"/>
    </source>
</evidence>
<dbReference type="CDD" id="cd00063">
    <property type="entry name" value="FN3"/>
    <property type="match status" value="5"/>
</dbReference>
<dbReference type="FunFam" id="2.60.40.10:FF:000078">
    <property type="entry name" value="Neuronal cell adhesion molecule"/>
    <property type="match status" value="1"/>
</dbReference>
<keyword evidence="9 19" id="KW-1133">Transmembrane helix</keyword>
<evidence type="ECO:0000259" key="22">
    <source>
        <dbReference type="PROSITE" id="PS50853"/>
    </source>
</evidence>
<evidence type="ECO:0000256" key="14">
    <source>
        <dbReference type="ARBA" id="ARBA00023319"/>
    </source>
</evidence>
<dbReference type="GO" id="GO:0007411">
    <property type="term" value="P:axon guidance"/>
    <property type="evidence" value="ECO:0007669"/>
    <property type="project" value="TreeGrafter"/>
</dbReference>
<dbReference type="Pfam" id="PF07679">
    <property type="entry name" value="I-set"/>
    <property type="match status" value="2"/>
</dbReference>
<dbReference type="EMBL" id="WNTK01000009">
    <property type="protein sequence ID" value="KAG9477908.1"/>
    <property type="molecule type" value="Genomic_DNA"/>
</dbReference>
<feature type="region of interest" description="Disordered" evidence="18">
    <location>
        <begin position="852"/>
        <end position="875"/>
    </location>
</feature>
<keyword evidence="13" id="KW-0966">Cell projection</keyword>
<feature type="domain" description="Ig-like" evidence="21">
    <location>
        <begin position="428"/>
        <end position="511"/>
    </location>
</feature>
<dbReference type="SUPFAM" id="SSF48726">
    <property type="entry name" value="Immunoglobulin"/>
    <property type="match status" value="5"/>
</dbReference>
<evidence type="ECO:0000256" key="18">
    <source>
        <dbReference type="SAM" id="MobiDB-lite"/>
    </source>
</evidence>
<dbReference type="FunFam" id="2.60.40.10:FF:000347">
    <property type="entry name" value="Neuronal cell adhesion molecule"/>
    <property type="match status" value="1"/>
</dbReference>
<dbReference type="SMART" id="SM00409">
    <property type="entry name" value="IG"/>
    <property type="match status" value="5"/>
</dbReference>
<dbReference type="AlphaFoldDB" id="A0A8J6EXJ9"/>
<comment type="subunit">
    <text evidence="16">Interacts with SHTN1; the interaction occurs in axonal growth cones. Interacts with isoform 2 of BSG.</text>
</comment>
<evidence type="ECO:0000256" key="17">
    <source>
        <dbReference type="ARBA" id="ARBA00074488"/>
    </source>
</evidence>
<dbReference type="PROSITE" id="PS50853">
    <property type="entry name" value="FN3"/>
    <property type="match status" value="5"/>
</dbReference>
<evidence type="ECO:0000259" key="21">
    <source>
        <dbReference type="PROSITE" id="PS50835"/>
    </source>
</evidence>
<comment type="caution">
    <text evidence="23">The sequence shown here is derived from an EMBL/GenBank/DDBJ whole genome shotgun (WGS) entry which is preliminary data.</text>
</comment>
<feature type="region of interest" description="Disordered" evidence="18">
    <location>
        <begin position="1102"/>
        <end position="1202"/>
    </location>
</feature>
<dbReference type="InterPro" id="IPR003598">
    <property type="entry name" value="Ig_sub2"/>
</dbReference>